<sequence>MSKKNKKNFQSNIYISMISIYLVLYIIGQANFSNRQSQLFVGVSNILNAIIFISVIGLFIYRILDINKRKLLYLIIGVPIIIGVYFYSHKSLLIPYLFIYEYPSELNLKKLSKILYRCMFVSMCMILILYYLNFLQDVSIVQHGVLRHSLGFVTAQTYGNDILLLFFLKLYSSWNSWNIRDTLIWIFIISYSYLAANSRAALYLSVVSMIMIIIYRANLFPKWIQQITYYIPVIAFTICMSLSIFYMIYFSDFQTNLYNSLNSFTNGRLYYMITFYNQYGIHILGAPLMTISASMAQSSNGFLQWMGLDNSYAYIIINYGVITLIAYWVMYWYSTIKIKNEKNFGGAIYLIAFAFLGLTENYMQVPALNFSLLIFGSYLSQGVSIWNNSKENIKNETI</sequence>
<feature type="transmembrane region" description="Helical" evidence="1">
    <location>
        <begin position="201"/>
        <end position="217"/>
    </location>
</feature>
<evidence type="ECO:0000256" key="1">
    <source>
        <dbReference type="SAM" id="Phobius"/>
    </source>
</evidence>
<dbReference type="AlphaFoldDB" id="A0A4S2BIK8"/>
<name>A0A4S2BIK8_9LACO</name>
<feature type="transmembrane region" description="Helical" evidence="1">
    <location>
        <begin position="12"/>
        <end position="32"/>
    </location>
</feature>
<gene>
    <name evidence="2" type="ORF">E5351_06645</name>
</gene>
<keyword evidence="1" id="KW-1133">Transmembrane helix</keyword>
<feature type="transmembrane region" description="Helical" evidence="1">
    <location>
        <begin position="229"/>
        <end position="249"/>
    </location>
</feature>
<dbReference type="Proteomes" id="UP000309117">
    <property type="component" value="Unassembled WGS sequence"/>
</dbReference>
<feature type="transmembrane region" description="Helical" evidence="1">
    <location>
        <begin position="311"/>
        <end position="332"/>
    </location>
</feature>
<evidence type="ECO:0000313" key="2">
    <source>
        <dbReference type="EMBL" id="TGY14005.1"/>
    </source>
</evidence>
<evidence type="ECO:0008006" key="4">
    <source>
        <dbReference type="Google" id="ProtNLM"/>
    </source>
</evidence>
<proteinExistence type="predicted"/>
<feature type="transmembrane region" description="Helical" evidence="1">
    <location>
        <begin position="152"/>
        <end position="171"/>
    </location>
</feature>
<accession>A0A4S2BIK8</accession>
<comment type="caution">
    <text evidence="2">The sequence shown here is derived from an EMBL/GenBank/DDBJ whole genome shotgun (WGS) entry which is preliminary data.</text>
</comment>
<dbReference type="RefSeq" id="WP_135960562.1">
    <property type="nucleotide sequence ID" value="NZ_AQFR02000003.1"/>
</dbReference>
<organism evidence="2 3">
    <name type="scientific">Lactobacillus intestinalis</name>
    <dbReference type="NCBI Taxonomy" id="151781"/>
    <lineage>
        <taxon>Bacteria</taxon>
        <taxon>Bacillati</taxon>
        <taxon>Bacillota</taxon>
        <taxon>Bacilli</taxon>
        <taxon>Lactobacillales</taxon>
        <taxon>Lactobacillaceae</taxon>
        <taxon>Lactobacillus</taxon>
    </lineage>
</organism>
<dbReference type="EMBL" id="SRYV01000011">
    <property type="protein sequence ID" value="TGY14005.1"/>
    <property type="molecule type" value="Genomic_DNA"/>
</dbReference>
<feature type="transmembrane region" description="Helical" evidence="1">
    <location>
        <begin position="177"/>
        <end position="194"/>
    </location>
</feature>
<evidence type="ECO:0000313" key="3">
    <source>
        <dbReference type="Proteomes" id="UP000309117"/>
    </source>
</evidence>
<reference evidence="2 3" key="1">
    <citation type="submission" date="2019-04" db="EMBL/GenBank/DDBJ databases">
        <title>Microbes associate with the intestines of laboratory mice.</title>
        <authorList>
            <person name="Navarre W."/>
            <person name="Wong E."/>
            <person name="Huang K."/>
            <person name="Tropini C."/>
            <person name="Ng K."/>
            <person name="Yu B."/>
        </authorList>
    </citation>
    <scope>NUCLEOTIDE SEQUENCE [LARGE SCALE GENOMIC DNA]</scope>
    <source>
        <strain evidence="2 3">NM61_E11</strain>
    </source>
</reference>
<protein>
    <recommendedName>
        <fullName evidence="4">Oligosaccharide repeat unit polymerase</fullName>
    </recommendedName>
</protein>
<feature type="transmembrane region" description="Helical" evidence="1">
    <location>
        <begin position="344"/>
        <end position="362"/>
    </location>
</feature>
<feature type="transmembrane region" description="Helical" evidence="1">
    <location>
        <begin position="71"/>
        <end position="88"/>
    </location>
</feature>
<feature type="transmembrane region" description="Helical" evidence="1">
    <location>
        <begin position="269"/>
        <end position="291"/>
    </location>
</feature>
<keyword evidence="1" id="KW-0812">Transmembrane</keyword>
<keyword evidence="1" id="KW-0472">Membrane</keyword>
<feature type="transmembrane region" description="Helical" evidence="1">
    <location>
        <begin position="38"/>
        <end position="64"/>
    </location>
</feature>
<feature type="transmembrane region" description="Helical" evidence="1">
    <location>
        <begin position="114"/>
        <end position="132"/>
    </location>
</feature>